<evidence type="ECO:0000259" key="3">
    <source>
        <dbReference type="Pfam" id="PF25597"/>
    </source>
</evidence>
<sequence length="293" mass="32594">MKNGSWTQVAPIICVQEINGGKILLGNNMSCSVVGIGTVAINMFDGMTRTLKEVRHAPDLKRNLIYLRTLDESGYNFKVEIGKLTISKAVMTTCYLVNRTPSSAIDLKTLEELWSGKPSNYDHLRIFGCTTYVHQSEGKLVTRSIKCIFLGYPEGVKGYKLWNKESSGIKKDSKNKSLTLDKDHFKFEVELSSQDGHDQQNDLAHGGLETKGTKVIGSNVEGGVGTNSQEAGLDYLLSRDRAKRNIKPPDKFGFADLIAYALLTTMEYEESEPLSYQEAINNNEAMSEEFESL</sequence>
<accession>A0A438CQU9</accession>
<dbReference type="InterPro" id="IPR054722">
    <property type="entry name" value="PolX-like_BBD"/>
</dbReference>
<feature type="domain" description="Retroviral polymerase SH3-like" evidence="3">
    <location>
        <begin position="129"/>
        <end position="167"/>
    </location>
</feature>
<dbReference type="AlphaFoldDB" id="A0A438CQU9"/>
<dbReference type="GO" id="GO:0006508">
    <property type="term" value="P:proteolysis"/>
    <property type="evidence" value="ECO:0007669"/>
    <property type="project" value="UniProtKB-KW"/>
</dbReference>
<comment type="caution">
    <text evidence="4">The sequence shown here is derived from an EMBL/GenBank/DDBJ whole genome shotgun (WGS) entry which is preliminary data.</text>
</comment>
<dbReference type="EMBL" id="QGNW01002077">
    <property type="protein sequence ID" value="RVW25587.1"/>
    <property type="molecule type" value="Genomic_DNA"/>
</dbReference>
<keyword evidence="1" id="KW-0645">Protease</keyword>
<gene>
    <name evidence="4" type="primary">POLX_1859</name>
    <name evidence="5" type="synonym">POLX_1419</name>
    <name evidence="5" type="ORF">CK203_062722</name>
    <name evidence="4" type="ORF">CK203_117064</name>
</gene>
<dbReference type="InterPro" id="IPR039537">
    <property type="entry name" value="Retrotran_Ty1/copia-like"/>
</dbReference>
<organism evidence="4 6">
    <name type="scientific">Vitis vinifera</name>
    <name type="common">Grape</name>
    <dbReference type="NCBI Taxonomy" id="29760"/>
    <lineage>
        <taxon>Eukaryota</taxon>
        <taxon>Viridiplantae</taxon>
        <taxon>Streptophyta</taxon>
        <taxon>Embryophyta</taxon>
        <taxon>Tracheophyta</taxon>
        <taxon>Spermatophyta</taxon>
        <taxon>Magnoliopsida</taxon>
        <taxon>eudicotyledons</taxon>
        <taxon>Gunneridae</taxon>
        <taxon>Pentapetalae</taxon>
        <taxon>rosids</taxon>
        <taxon>Vitales</taxon>
        <taxon>Vitaceae</taxon>
        <taxon>Viteae</taxon>
        <taxon>Vitis</taxon>
    </lineage>
</organism>
<dbReference type="EMBL" id="QGNW01000522">
    <property type="protein sequence ID" value="RVW68717.1"/>
    <property type="molecule type" value="Genomic_DNA"/>
</dbReference>
<evidence type="ECO:0000313" key="6">
    <source>
        <dbReference type="Proteomes" id="UP000288805"/>
    </source>
</evidence>
<evidence type="ECO:0000256" key="1">
    <source>
        <dbReference type="ARBA" id="ARBA00022670"/>
    </source>
</evidence>
<dbReference type="PANTHER" id="PTHR42648:SF28">
    <property type="entry name" value="TRANSPOSON-ENCODED PROTEIN WITH RIBONUCLEASE H-LIKE AND RETROVIRUS ZINC FINGER-LIKE DOMAINS"/>
    <property type="match status" value="1"/>
</dbReference>
<evidence type="ECO:0000259" key="2">
    <source>
        <dbReference type="Pfam" id="PF22936"/>
    </source>
</evidence>
<evidence type="ECO:0000313" key="5">
    <source>
        <dbReference type="EMBL" id="RVW68717.1"/>
    </source>
</evidence>
<dbReference type="InterPro" id="IPR057670">
    <property type="entry name" value="SH3_retrovirus"/>
</dbReference>
<evidence type="ECO:0000313" key="4">
    <source>
        <dbReference type="EMBL" id="RVW25587.1"/>
    </source>
</evidence>
<feature type="domain" description="Retrovirus-related Pol polyprotein from transposon TNT 1-94-like beta-barrel" evidence="2">
    <location>
        <begin position="16"/>
        <end position="75"/>
    </location>
</feature>
<proteinExistence type="predicted"/>
<dbReference type="GO" id="GO:0008233">
    <property type="term" value="F:peptidase activity"/>
    <property type="evidence" value="ECO:0007669"/>
    <property type="project" value="UniProtKB-KW"/>
</dbReference>
<keyword evidence="1" id="KW-0378">Hydrolase</keyword>
<reference evidence="4 6" key="1">
    <citation type="journal article" date="2018" name="PLoS Genet.">
        <title>Population sequencing reveals clonal diversity and ancestral inbreeding in the grapevine cultivar Chardonnay.</title>
        <authorList>
            <person name="Roach M.J."/>
            <person name="Johnson D.L."/>
            <person name="Bohlmann J."/>
            <person name="van Vuuren H.J."/>
            <person name="Jones S.J."/>
            <person name="Pretorius I.S."/>
            <person name="Schmidt S.A."/>
            <person name="Borneman A.R."/>
        </authorList>
    </citation>
    <scope>NUCLEOTIDE SEQUENCE [LARGE SCALE GENOMIC DNA]</scope>
    <source>
        <strain evidence="6">cv. Chardonnay</strain>
        <strain evidence="4">I10V1</strain>
        <tissue evidence="4">Leaf</tissue>
    </source>
</reference>
<name>A0A438CQU9_VITVI</name>
<dbReference type="Proteomes" id="UP000288805">
    <property type="component" value="Unassembled WGS sequence"/>
</dbReference>
<dbReference type="Pfam" id="PF25597">
    <property type="entry name" value="SH3_retrovirus"/>
    <property type="match status" value="1"/>
</dbReference>
<dbReference type="PANTHER" id="PTHR42648">
    <property type="entry name" value="TRANSPOSASE, PUTATIVE-RELATED"/>
    <property type="match status" value="1"/>
</dbReference>
<protein>
    <submittedName>
        <fullName evidence="4">Retrovirus-related Pol polyprotein from transposon TNT 1-94</fullName>
    </submittedName>
</protein>
<dbReference type="Pfam" id="PF22936">
    <property type="entry name" value="Pol_BBD"/>
    <property type="match status" value="1"/>
</dbReference>